<dbReference type="GO" id="GO:0005819">
    <property type="term" value="C:spindle"/>
    <property type="evidence" value="ECO:0007669"/>
    <property type="project" value="InterPro"/>
</dbReference>
<gene>
    <name evidence="2" type="ORF">EZV62_008935</name>
</gene>
<dbReference type="GO" id="GO:0030295">
    <property type="term" value="F:protein kinase activator activity"/>
    <property type="evidence" value="ECO:0007669"/>
    <property type="project" value="TreeGrafter"/>
</dbReference>
<dbReference type="GO" id="GO:0060236">
    <property type="term" value="P:regulation of mitotic spindle organization"/>
    <property type="evidence" value="ECO:0007669"/>
    <property type="project" value="InterPro"/>
</dbReference>
<dbReference type="EMBL" id="VAHF01000003">
    <property type="protein sequence ID" value="TXG67660.1"/>
    <property type="molecule type" value="Genomic_DNA"/>
</dbReference>
<protein>
    <recommendedName>
        <fullName evidence="1">TPX2 central domain-containing protein</fullName>
    </recommendedName>
</protein>
<evidence type="ECO:0000259" key="1">
    <source>
        <dbReference type="Pfam" id="PF12214"/>
    </source>
</evidence>
<dbReference type="PANTHER" id="PTHR14326">
    <property type="entry name" value="TARGETING PROTEIN FOR XKLP2"/>
    <property type="match status" value="1"/>
</dbReference>
<comment type="caution">
    <text evidence="2">The sequence shown here is derived from an EMBL/GenBank/DDBJ whole genome shotgun (WGS) entry which is preliminary data.</text>
</comment>
<proteinExistence type="predicted"/>
<dbReference type="InterPro" id="IPR027330">
    <property type="entry name" value="TPX2_central_dom"/>
</dbReference>
<accession>A0A5C7IEC3</accession>
<dbReference type="AlphaFoldDB" id="A0A5C7IEC3"/>
<name>A0A5C7IEC3_9ROSI</name>
<dbReference type="GO" id="GO:0008017">
    <property type="term" value="F:microtubule binding"/>
    <property type="evidence" value="ECO:0007669"/>
    <property type="project" value="TreeGrafter"/>
</dbReference>
<dbReference type="OrthoDB" id="1684416at2759"/>
<dbReference type="PANTHER" id="PTHR14326:SF15">
    <property type="entry name" value="OS06G0130200 PROTEIN"/>
    <property type="match status" value="1"/>
</dbReference>
<dbReference type="Proteomes" id="UP000323000">
    <property type="component" value="Chromosome 3"/>
</dbReference>
<dbReference type="Pfam" id="PF12214">
    <property type="entry name" value="TPX2_importin"/>
    <property type="match status" value="1"/>
</dbReference>
<keyword evidence="3" id="KW-1185">Reference proteome</keyword>
<dbReference type="GO" id="GO:0090307">
    <property type="term" value="P:mitotic spindle assembly"/>
    <property type="evidence" value="ECO:0007669"/>
    <property type="project" value="TreeGrafter"/>
</dbReference>
<evidence type="ECO:0000313" key="2">
    <source>
        <dbReference type="EMBL" id="TXG67660.1"/>
    </source>
</evidence>
<organism evidence="2 3">
    <name type="scientific">Acer yangbiense</name>
    <dbReference type="NCBI Taxonomy" id="1000413"/>
    <lineage>
        <taxon>Eukaryota</taxon>
        <taxon>Viridiplantae</taxon>
        <taxon>Streptophyta</taxon>
        <taxon>Embryophyta</taxon>
        <taxon>Tracheophyta</taxon>
        <taxon>Spermatophyta</taxon>
        <taxon>Magnoliopsida</taxon>
        <taxon>eudicotyledons</taxon>
        <taxon>Gunneridae</taxon>
        <taxon>Pentapetalae</taxon>
        <taxon>rosids</taxon>
        <taxon>malvids</taxon>
        <taxon>Sapindales</taxon>
        <taxon>Sapindaceae</taxon>
        <taxon>Hippocastanoideae</taxon>
        <taxon>Acereae</taxon>
        <taxon>Acer</taxon>
    </lineage>
</organism>
<dbReference type="InterPro" id="IPR009675">
    <property type="entry name" value="TPX2_fam"/>
</dbReference>
<sequence>MSMGHATVRMGEMVTPVTFTNQNSLSSSETFSKLQTLKSHYFLSPAALLFFKLRSITSASFFSSPRRRRSSFIKALLSSSISGLELCDHMGQDVPKSKTKSPVKPYLSRSSTLMKPTASYLAKHDQLEEFYCNHISRRFQKLLLKTNKSSQTSSMVENLATKRQKLEAGYLCKVFAFLKVLVFASVSSEASCSFVHKIPKKIHEAPPLPRPKKSSLQLTEFQVFQLRTSERARQHARNKVAPVYDYDYISQIETKDYKRFLRSSNGFEE</sequence>
<feature type="domain" description="TPX2 central" evidence="1">
    <location>
        <begin position="196"/>
        <end position="239"/>
    </location>
</feature>
<evidence type="ECO:0000313" key="3">
    <source>
        <dbReference type="Proteomes" id="UP000323000"/>
    </source>
</evidence>
<dbReference type="GO" id="GO:0005880">
    <property type="term" value="C:nuclear microtubule"/>
    <property type="evidence" value="ECO:0007669"/>
    <property type="project" value="TreeGrafter"/>
</dbReference>
<reference evidence="3" key="1">
    <citation type="journal article" date="2019" name="Gigascience">
        <title>De novo genome assembly of the endangered Acer yangbiense, a plant species with extremely small populations endemic to Yunnan Province, China.</title>
        <authorList>
            <person name="Yang J."/>
            <person name="Wariss H.M."/>
            <person name="Tao L."/>
            <person name="Zhang R."/>
            <person name="Yun Q."/>
            <person name="Hollingsworth P."/>
            <person name="Dao Z."/>
            <person name="Luo G."/>
            <person name="Guo H."/>
            <person name="Ma Y."/>
            <person name="Sun W."/>
        </authorList>
    </citation>
    <scope>NUCLEOTIDE SEQUENCE [LARGE SCALE GENOMIC DNA]</scope>
    <source>
        <strain evidence="3">cv. Malutang</strain>
    </source>
</reference>